<dbReference type="PANTHER" id="PTHR13832">
    <property type="entry name" value="PROTEIN PHOSPHATASE 2C"/>
    <property type="match status" value="1"/>
</dbReference>
<evidence type="ECO:0000313" key="13">
    <source>
        <dbReference type="Proteomes" id="UP000249390"/>
    </source>
</evidence>
<comment type="cofactor">
    <cofactor evidence="1">
        <name>Mn(2+)</name>
        <dbReference type="ChEBI" id="CHEBI:29035"/>
    </cofactor>
</comment>
<keyword evidence="9" id="KW-0812">Transmembrane</keyword>
<evidence type="ECO:0000256" key="9">
    <source>
        <dbReference type="SAM" id="Phobius"/>
    </source>
</evidence>
<dbReference type="SUPFAM" id="SSF81606">
    <property type="entry name" value="PP2C-like"/>
    <property type="match status" value="1"/>
</dbReference>
<feature type="domain" description="PPM-type phosphatase" evidence="11">
    <location>
        <begin position="319"/>
        <end position="575"/>
    </location>
</feature>
<dbReference type="Pfam" id="PF00498">
    <property type="entry name" value="FHA"/>
    <property type="match status" value="1"/>
</dbReference>
<feature type="transmembrane region" description="Helical" evidence="9">
    <location>
        <begin position="32"/>
        <end position="52"/>
    </location>
</feature>
<keyword evidence="7" id="KW-0904">Protein phosphatase</keyword>
<evidence type="ECO:0000259" key="11">
    <source>
        <dbReference type="PROSITE" id="PS51746"/>
    </source>
</evidence>
<protein>
    <recommendedName>
        <fullName evidence="3">protein-serine/threonine phosphatase</fullName>
        <ecNumber evidence="3">3.1.3.16</ecNumber>
    </recommendedName>
</protein>
<evidence type="ECO:0000256" key="1">
    <source>
        <dbReference type="ARBA" id="ARBA00001936"/>
    </source>
</evidence>
<dbReference type="PROSITE" id="PS50006">
    <property type="entry name" value="FHA_DOMAIN"/>
    <property type="match status" value="1"/>
</dbReference>
<dbReference type="PANTHER" id="PTHR13832:SF643">
    <property type="entry name" value="PROTEIN PHOSPHATASE 2C-RELATED"/>
    <property type="match status" value="1"/>
</dbReference>
<keyword evidence="4" id="KW-0479">Metal-binding</keyword>
<keyword evidence="13" id="KW-1185">Reference proteome</keyword>
<evidence type="ECO:0000256" key="7">
    <source>
        <dbReference type="ARBA" id="ARBA00022912"/>
    </source>
</evidence>
<dbReference type="FunFam" id="2.60.200.20:FF:000035">
    <property type="entry name" value="Protein phosphatase 2C 70"/>
    <property type="match status" value="1"/>
</dbReference>
<evidence type="ECO:0000256" key="5">
    <source>
        <dbReference type="ARBA" id="ARBA00022801"/>
    </source>
</evidence>
<dbReference type="GO" id="GO:0004722">
    <property type="term" value="F:protein serine/threonine phosphatase activity"/>
    <property type="evidence" value="ECO:0007669"/>
    <property type="project" value="UniProtKB-EC"/>
</dbReference>
<proteinExistence type="predicted"/>
<evidence type="ECO:0000313" key="12">
    <source>
        <dbReference type="EMBL" id="RAL38458.1"/>
    </source>
</evidence>
<dbReference type="Pfam" id="PF00481">
    <property type="entry name" value="PP2C"/>
    <property type="match status" value="1"/>
</dbReference>
<dbReference type="InterPro" id="IPR001932">
    <property type="entry name" value="PPM-type_phosphatase-like_dom"/>
</dbReference>
<evidence type="ECO:0000256" key="6">
    <source>
        <dbReference type="ARBA" id="ARBA00022842"/>
    </source>
</evidence>
<keyword evidence="9" id="KW-0472">Membrane</keyword>
<dbReference type="PROSITE" id="PS51746">
    <property type="entry name" value="PPM_2"/>
    <property type="match status" value="1"/>
</dbReference>
<evidence type="ECO:0000256" key="3">
    <source>
        <dbReference type="ARBA" id="ARBA00013081"/>
    </source>
</evidence>
<name>A0A328D1D5_9ASTE</name>
<keyword evidence="5" id="KW-0378">Hydrolase</keyword>
<dbReference type="EC" id="3.1.3.16" evidence="3"/>
<dbReference type="CDD" id="cd00143">
    <property type="entry name" value="PP2Cc"/>
    <property type="match status" value="1"/>
</dbReference>
<evidence type="ECO:0000256" key="8">
    <source>
        <dbReference type="ARBA" id="ARBA00023211"/>
    </source>
</evidence>
<dbReference type="PROSITE" id="PS01032">
    <property type="entry name" value="PPM_1"/>
    <property type="match status" value="1"/>
</dbReference>
<dbReference type="Gene3D" id="3.60.40.10">
    <property type="entry name" value="PPM-type phosphatase domain"/>
    <property type="match status" value="1"/>
</dbReference>
<dbReference type="InterPro" id="IPR000253">
    <property type="entry name" value="FHA_dom"/>
</dbReference>
<dbReference type="AlphaFoldDB" id="A0A328D1D5"/>
<dbReference type="EMBL" id="NQVE01000209">
    <property type="protein sequence ID" value="RAL38458.1"/>
    <property type="molecule type" value="Genomic_DNA"/>
</dbReference>
<evidence type="ECO:0000259" key="10">
    <source>
        <dbReference type="PROSITE" id="PS50006"/>
    </source>
</evidence>
<dbReference type="SMART" id="SM00240">
    <property type="entry name" value="FHA"/>
    <property type="match status" value="1"/>
</dbReference>
<gene>
    <name evidence="12" type="ORF">DM860_002436</name>
</gene>
<evidence type="ECO:0000256" key="2">
    <source>
        <dbReference type="ARBA" id="ARBA00001946"/>
    </source>
</evidence>
<dbReference type="InterPro" id="IPR000222">
    <property type="entry name" value="PP2C_BS"/>
</dbReference>
<keyword evidence="8" id="KW-0464">Manganese</keyword>
<dbReference type="GO" id="GO:0046872">
    <property type="term" value="F:metal ion binding"/>
    <property type="evidence" value="ECO:0007669"/>
    <property type="project" value="UniProtKB-KW"/>
</dbReference>
<dbReference type="InterPro" id="IPR008984">
    <property type="entry name" value="SMAD_FHA_dom_sf"/>
</dbReference>
<comment type="cofactor">
    <cofactor evidence="2">
        <name>Mg(2+)</name>
        <dbReference type="ChEBI" id="CHEBI:18420"/>
    </cofactor>
</comment>
<evidence type="ECO:0000256" key="4">
    <source>
        <dbReference type="ARBA" id="ARBA00022723"/>
    </source>
</evidence>
<accession>A0A328D1D5</accession>
<feature type="domain" description="FHA" evidence="10">
    <location>
        <begin position="223"/>
        <end position="274"/>
    </location>
</feature>
<dbReference type="InterPro" id="IPR036457">
    <property type="entry name" value="PPM-type-like_dom_sf"/>
</dbReference>
<dbReference type="SUPFAM" id="SSF49879">
    <property type="entry name" value="SMAD/FHA domain"/>
    <property type="match status" value="1"/>
</dbReference>
<keyword evidence="6" id="KW-0460">Magnesium</keyword>
<dbReference type="CDD" id="cd22678">
    <property type="entry name" value="FHA_PP2C70-like"/>
    <property type="match status" value="1"/>
</dbReference>
<keyword evidence="9" id="KW-1133">Transmembrane helix</keyword>
<dbReference type="Gene3D" id="2.60.200.20">
    <property type="match status" value="1"/>
</dbReference>
<organism evidence="12 13">
    <name type="scientific">Cuscuta australis</name>
    <dbReference type="NCBI Taxonomy" id="267555"/>
    <lineage>
        <taxon>Eukaryota</taxon>
        <taxon>Viridiplantae</taxon>
        <taxon>Streptophyta</taxon>
        <taxon>Embryophyta</taxon>
        <taxon>Tracheophyta</taxon>
        <taxon>Spermatophyta</taxon>
        <taxon>Magnoliopsida</taxon>
        <taxon>eudicotyledons</taxon>
        <taxon>Gunneridae</taxon>
        <taxon>Pentapetalae</taxon>
        <taxon>asterids</taxon>
        <taxon>lamiids</taxon>
        <taxon>Solanales</taxon>
        <taxon>Convolvulaceae</taxon>
        <taxon>Cuscuteae</taxon>
        <taxon>Cuscuta</taxon>
        <taxon>Cuscuta subgen. Grammica</taxon>
        <taxon>Cuscuta sect. Cleistogrammica</taxon>
    </lineage>
</organism>
<feature type="transmembrane region" description="Helical" evidence="9">
    <location>
        <begin position="553"/>
        <end position="573"/>
    </location>
</feature>
<dbReference type="InterPro" id="IPR015655">
    <property type="entry name" value="PP2C"/>
</dbReference>
<dbReference type="SMART" id="SM00332">
    <property type="entry name" value="PP2Cc"/>
    <property type="match status" value="1"/>
</dbReference>
<reference evidence="12 13" key="1">
    <citation type="submission" date="2018-06" db="EMBL/GenBank/DDBJ databases">
        <title>The Genome of Cuscuta australis (Dodder) Provides Insight into the Evolution of Plant Parasitism.</title>
        <authorList>
            <person name="Liu H."/>
        </authorList>
    </citation>
    <scope>NUCLEOTIDE SEQUENCE [LARGE SCALE GENOMIC DNA]</scope>
    <source>
        <strain evidence="13">cv. Yunnan</strain>
        <tissue evidence="12">Vines</tissue>
    </source>
</reference>
<comment type="caution">
    <text evidence="12">The sequence shown here is derived from an EMBL/GenBank/DDBJ whole genome shotgun (WGS) entry which is preliminary data.</text>
</comment>
<dbReference type="Proteomes" id="UP000249390">
    <property type="component" value="Unassembled WGS sequence"/>
</dbReference>
<sequence length="575" mass="63176">MAKALPGGGAAHTISLTHATPLLSSIAVSVEALLLISFVMLLLLLLFILIACKFRPWRFLSSSSFSTAVSSRSRTAIKAEDVERPFISDDFDLGGEFGRSHSVESAGHHTQETFGSSRTHKPVHKQRLPYTTSHLKHSDSFVLDIGDTSEDALLGQTLKRPVGITQFHEERKPEIAEDTKKLGEFVPKYLTDQSSVLMLEVISGPSCGLRYSVQSSDMSRLPLSLGRVAPSDIMLKDSEVSGKHALINWNLNKLKWELVDMGSLNGTLVNSRIAHNPHSGNRQWGDPVELANGDIITLGTSSKLLVQVMSQSECHVPFGVGLASEPMALRRGAKKLPMEDVSFYQWPIPGTDQFGLFGICDGHGGAAAATSASKLLPQIVTSILSDSSIREAVLLQCDASNVLRDVFSQAEALLNHYYEGCTATLLLVWTDGRDNFYVQCANVGDSACVVNVDGKQIKMTEDHRISSHSERLRIEATGEPLKDGETRLCGLNLGRMLGDKFLKQQENRFSSEPYISQVVYMHQTSSGFALLASDGFWDVINTRKAVQLVQQVMFVYALSHIFFQTIIIIRIQIDV</sequence>